<keyword evidence="3" id="KW-1185">Reference proteome</keyword>
<feature type="region of interest" description="Disordered" evidence="1">
    <location>
        <begin position="57"/>
        <end position="93"/>
    </location>
</feature>
<gene>
    <name evidence="2" type="ORF">FH972_012792</name>
</gene>
<feature type="region of interest" description="Disordered" evidence="1">
    <location>
        <begin position="259"/>
        <end position="298"/>
    </location>
</feature>
<feature type="compositionally biased region" description="Basic and acidic residues" evidence="1">
    <location>
        <begin position="284"/>
        <end position="295"/>
    </location>
</feature>
<protein>
    <submittedName>
        <fullName evidence="2">Uncharacterized protein</fullName>
    </submittedName>
</protein>
<reference evidence="2 3" key="1">
    <citation type="submission" date="2019-06" db="EMBL/GenBank/DDBJ databases">
        <title>A chromosomal-level reference genome of Carpinus fangiana (Coryloideae, Betulaceae).</title>
        <authorList>
            <person name="Yang X."/>
            <person name="Wang Z."/>
            <person name="Zhang L."/>
            <person name="Hao G."/>
            <person name="Liu J."/>
            <person name="Yang Y."/>
        </authorList>
    </citation>
    <scope>NUCLEOTIDE SEQUENCE [LARGE SCALE GENOMIC DNA]</scope>
    <source>
        <strain evidence="2">Cfa_2016G</strain>
        <tissue evidence="2">Leaf</tissue>
    </source>
</reference>
<evidence type="ECO:0000313" key="3">
    <source>
        <dbReference type="Proteomes" id="UP000327013"/>
    </source>
</evidence>
<dbReference type="Proteomes" id="UP000327013">
    <property type="component" value="Chromosome 5"/>
</dbReference>
<feature type="compositionally biased region" description="Basic and acidic residues" evidence="1">
    <location>
        <begin position="57"/>
        <end position="66"/>
    </location>
</feature>
<organism evidence="2 3">
    <name type="scientific">Carpinus fangiana</name>
    <dbReference type="NCBI Taxonomy" id="176857"/>
    <lineage>
        <taxon>Eukaryota</taxon>
        <taxon>Viridiplantae</taxon>
        <taxon>Streptophyta</taxon>
        <taxon>Embryophyta</taxon>
        <taxon>Tracheophyta</taxon>
        <taxon>Spermatophyta</taxon>
        <taxon>Magnoliopsida</taxon>
        <taxon>eudicotyledons</taxon>
        <taxon>Gunneridae</taxon>
        <taxon>Pentapetalae</taxon>
        <taxon>rosids</taxon>
        <taxon>fabids</taxon>
        <taxon>Fagales</taxon>
        <taxon>Betulaceae</taxon>
        <taxon>Carpinus</taxon>
    </lineage>
</organism>
<name>A0A5N6R4S5_9ROSI</name>
<evidence type="ECO:0000313" key="2">
    <source>
        <dbReference type="EMBL" id="KAE8055989.1"/>
    </source>
</evidence>
<evidence type="ECO:0000256" key="1">
    <source>
        <dbReference type="SAM" id="MobiDB-lite"/>
    </source>
</evidence>
<sequence>MRETPQLFDDGFAQINKLLAYARKHEDAMFFTGLATTANLMKCLQHPSERRSWARVFRDRSSDVPRKSSKKAVARSPRRPNVGKTPKAPRKPNHRALRLRGSLFIRHPRLRGSLIIEHLKLQGSWAFVRIEDKVENPQLPLLKRWRSENLEGGLVVRNVFTDLMAASHMAFGKNPGICPSSDPTGFLGGRRFQSIIKLLAAKPLVERSTKPAIISIESSSSTSGSNIRHILEEIDPEMAEVEKVEEKATQSKAAFAHAVNNQDEGAETKPAKVQPSELGTTRVASEKKDLLDPKGKSPMIEDTTGPSMYAPAHASCASEDLLKPSSVRWFFGEPLTRFGGNLLVNPFSVLVDIVLYDQLTRDGDYSAQGMSEQMIFFQLCSKDLKKKLAMSKARVVRLKDLLEDQDAKLLAAGQQQFEVVDANLKLKSKVEELTVELQALLEDHFVVKEDLRLLEESHKEVKKVALTLQSKAEVVETKMEIIEVQLGFFQDKQRKTELQLREAKGKAQNYLKQLSFASWVRDISWTRGITLGFETFQASALDPTCDLDFEAVKPKEIVPSNEAMDEIGNLGHDFMPEE</sequence>
<feature type="compositionally biased region" description="Basic residues" evidence="1">
    <location>
        <begin position="67"/>
        <end position="78"/>
    </location>
</feature>
<proteinExistence type="predicted"/>
<dbReference type="AlphaFoldDB" id="A0A5N6R4S5"/>
<dbReference type="EMBL" id="CM017325">
    <property type="protein sequence ID" value="KAE8055989.1"/>
    <property type="molecule type" value="Genomic_DNA"/>
</dbReference>
<accession>A0A5N6R4S5</accession>